<dbReference type="EMBL" id="JBHSWI010000001">
    <property type="protein sequence ID" value="MFC6646002.1"/>
    <property type="molecule type" value="Genomic_DNA"/>
</dbReference>
<comment type="caution">
    <text evidence="1">The sequence shown here is derived from an EMBL/GenBank/DDBJ whole genome shotgun (WGS) entry which is preliminary data.</text>
</comment>
<proteinExistence type="predicted"/>
<protein>
    <submittedName>
        <fullName evidence="1">Uncharacterized protein</fullName>
    </submittedName>
</protein>
<keyword evidence="2" id="KW-1185">Reference proteome</keyword>
<name>A0ABW1Z964_9BACT</name>
<evidence type="ECO:0000313" key="2">
    <source>
        <dbReference type="Proteomes" id="UP001596391"/>
    </source>
</evidence>
<organism evidence="1 2">
    <name type="scientific">Granulicella cerasi</name>
    <dbReference type="NCBI Taxonomy" id="741063"/>
    <lineage>
        <taxon>Bacteria</taxon>
        <taxon>Pseudomonadati</taxon>
        <taxon>Acidobacteriota</taxon>
        <taxon>Terriglobia</taxon>
        <taxon>Terriglobales</taxon>
        <taxon>Acidobacteriaceae</taxon>
        <taxon>Granulicella</taxon>
    </lineage>
</organism>
<dbReference type="Proteomes" id="UP001596391">
    <property type="component" value="Unassembled WGS sequence"/>
</dbReference>
<evidence type="ECO:0000313" key="1">
    <source>
        <dbReference type="EMBL" id="MFC6646002.1"/>
    </source>
</evidence>
<sequence>MTNLVRAQEVARDAEVRQSPNGVSFATFGETGVPAVDLDSMLQAVPTSISASLEANTYFFVPLAMREADTIIDSPRTQKTDESALVAPAYTDDLSTGAICHRNVELGSGRRGVFISTRLMQDRFALSFEFFINVAHAYVDVAGIPERFSELAWQQALANVKGETSFDAWEARQLTFGRSVVFEPEPLRASRALASKRVRAFSTAKPAVVDLNANAEPASIDEKEKKIFLETAFSDAVAVFLLSLALDFDYSELREREYPLLAPGALAERLRLCAELFPPNAGYEFSVRYRRRA</sequence>
<gene>
    <name evidence="1" type="ORF">ACFQBQ_10500</name>
</gene>
<accession>A0ABW1Z964</accession>
<reference evidence="2" key="1">
    <citation type="journal article" date="2019" name="Int. J. Syst. Evol. Microbiol.">
        <title>The Global Catalogue of Microorganisms (GCM) 10K type strain sequencing project: providing services to taxonomists for standard genome sequencing and annotation.</title>
        <authorList>
            <consortium name="The Broad Institute Genomics Platform"/>
            <consortium name="The Broad Institute Genome Sequencing Center for Infectious Disease"/>
            <person name="Wu L."/>
            <person name="Ma J."/>
        </authorList>
    </citation>
    <scope>NUCLEOTIDE SEQUENCE [LARGE SCALE GENOMIC DNA]</scope>
    <source>
        <strain evidence="2">CGMCC 1.16026</strain>
    </source>
</reference>
<dbReference type="RefSeq" id="WP_263369704.1">
    <property type="nucleotide sequence ID" value="NZ_JAGSYD010000001.1"/>
</dbReference>